<dbReference type="EC" id="2.1.1.113" evidence="2"/>
<keyword evidence="7" id="KW-0238">DNA-binding</keyword>
<evidence type="ECO:0000256" key="5">
    <source>
        <dbReference type="ARBA" id="ARBA00022691"/>
    </source>
</evidence>
<dbReference type="PROSITE" id="PS00093">
    <property type="entry name" value="N4_MTASE"/>
    <property type="match status" value="1"/>
</dbReference>
<evidence type="ECO:0000256" key="7">
    <source>
        <dbReference type="ARBA" id="ARBA00023125"/>
    </source>
</evidence>
<reference evidence="10" key="1">
    <citation type="submission" date="2022-05" db="EMBL/GenBank/DDBJ databases">
        <title>Comparative Genomics of Spacecraft Associated Microbes.</title>
        <authorList>
            <person name="Tran M.T."/>
            <person name="Wright A."/>
            <person name="Seuylemezian A."/>
            <person name="Eisen J."/>
            <person name="Coil D."/>
        </authorList>
    </citation>
    <scope>NUCLEOTIDE SEQUENCE</scope>
    <source>
        <strain evidence="10">214.1.1</strain>
    </source>
</reference>
<dbReference type="Proteomes" id="UP001139179">
    <property type="component" value="Unassembled WGS sequence"/>
</dbReference>
<dbReference type="Pfam" id="PF01555">
    <property type="entry name" value="N6_N4_Mtase"/>
    <property type="match status" value="1"/>
</dbReference>
<dbReference type="Gene3D" id="3.40.50.150">
    <property type="entry name" value="Vaccinia Virus protein VP39"/>
    <property type="match status" value="2"/>
</dbReference>
<evidence type="ECO:0000256" key="8">
    <source>
        <dbReference type="ARBA" id="ARBA00049120"/>
    </source>
</evidence>
<evidence type="ECO:0000313" key="10">
    <source>
        <dbReference type="EMBL" id="MCM3715867.1"/>
    </source>
</evidence>
<keyword evidence="3" id="KW-0489">Methyltransferase</keyword>
<dbReference type="GO" id="GO:0008170">
    <property type="term" value="F:N-methyltransferase activity"/>
    <property type="evidence" value="ECO:0007669"/>
    <property type="project" value="InterPro"/>
</dbReference>
<gene>
    <name evidence="10" type="ORF">M3202_17565</name>
</gene>
<feature type="domain" description="DNA methylase N-4/N-6" evidence="9">
    <location>
        <begin position="8"/>
        <end position="92"/>
    </location>
</feature>
<comment type="caution">
    <text evidence="10">The sequence shown here is derived from an EMBL/GenBank/DDBJ whole genome shotgun (WGS) entry which is preliminary data.</text>
</comment>
<dbReference type="AlphaFoldDB" id="A0A9X2IQW4"/>
<dbReference type="RefSeq" id="WP_251224568.1">
    <property type="nucleotide sequence ID" value="NZ_JAMBOL010000023.1"/>
</dbReference>
<evidence type="ECO:0000256" key="1">
    <source>
        <dbReference type="ARBA" id="ARBA00010203"/>
    </source>
</evidence>
<dbReference type="GO" id="GO:0003677">
    <property type="term" value="F:DNA binding"/>
    <property type="evidence" value="ECO:0007669"/>
    <property type="project" value="UniProtKB-KW"/>
</dbReference>
<proteinExistence type="inferred from homology"/>
<dbReference type="InterPro" id="IPR002941">
    <property type="entry name" value="DNA_methylase_N4/N6"/>
</dbReference>
<dbReference type="SUPFAM" id="SSF53335">
    <property type="entry name" value="S-adenosyl-L-methionine-dependent methyltransferases"/>
    <property type="match status" value="1"/>
</dbReference>
<keyword evidence="5" id="KW-0949">S-adenosyl-L-methionine</keyword>
<keyword evidence="6" id="KW-0680">Restriction system</keyword>
<dbReference type="InterPro" id="IPR029063">
    <property type="entry name" value="SAM-dependent_MTases_sf"/>
</dbReference>
<organism evidence="10 11">
    <name type="scientific">Halalkalibacter oceani</name>
    <dbReference type="NCBI Taxonomy" id="1653776"/>
    <lineage>
        <taxon>Bacteria</taxon>
        <taxon>Bacillati</taxon>
        <taxon>Bacillota</taxon>
        <taxon>Bacilli</taxon>
        <taxon>Bacillales</taxon>
        <taxon>Bacillaceae</taxon>
        <taxon>Halalkalibacter</taxon>
    </lineage>
</organism>
<dbReference type="GO" id="GO:0009307">
    <property type="term" value="P:DNA restriction-modification system"/>
    <property type="evidence" value="ECO:0007669"/>
    <property type="project" value="UniProtKB-KW"/>
</dbReference>
<evidence type="ECO:0000256" key="2">
    <source>
        <dbReference type="ARBA" id="ARBA00012185"/>
    </source>
</evidence>
<dbReference type="InterPro" id="IPR017985">
    <property type="entry name" value="MeTrfase_CN4_CS"/>
</dbReference>
<evidence type="ECO:0000256" key="6">
    <source>
        <dbReference type="ARBA" id="ARBA00022747"/>
    </source>
</evidence>
<keyword evidence="4" id="KW-0808">Transferase</keyword>
<dbReference type="GO" id="GO:0015667">
    <property type="term" value="F:site-specific DNA-methyltransferase (cytosine-N4-specific) activity"/>
    <property type="evidence" value="ECO:0007669"/>
    <property type="project" value="UniProtKB-EC"/>
</dbReference>
<sequence length="558" mass="65109">MEPKKTDENNSSWENLNLNYSGNNSYASFFPSKSNIHSYPAKLVPNLVFTLLSQIKKEHKIRSVLDPFVGSGTTALESKYLGLDFYGSDLNPLANLIARTKVLTLSNRNEVVTNIENFIVRLQEEYKNARAIKMTVFHNIEYWFKENTIRELSFLKEKISHFLKDQGIENRECYALILLNAFSSSIRMCSLSRNSEFKLYRKTPSEIKKFDINAIEVFSKNVISLIEMLTQINNAYKNESVMEIVLDNAKELKFLQGRKVDLVLTSPPYGDSKSTVAYGQFSRLPLQWMSDLLYKYLGIRVYSENCDEYLLGGKKSKIIANDNAFIDNSNTMKELICKMDKLINEEVRKLKEMKLELIALQKDAENDRIINKEDISNDLFGLLKERVRLDFYRVYNEDTSLSRKEVKKLSIENTEHFFSVLSQGEESDRLDNMELLKAKMKPVKDTINRKILSVSRRKDEVLNFFRDLYQVVVCTNETLNKHGFQAWIVGHRTVLGKININMREILSDWFSFMGYEKVTDLTREYSFKRLPYYINSTANRNDQIKTMMEEYILIVRKP</sequence>
<evidence type="ECO:0000313" key="11">
    <source>
        <dbReference type="Proteomes" id="UP001139179"/>
    </source>
</evidence>
<keyword evidence="11" id="KW-1185">Reference proteome</keyword>
<accession>A0A9X2IQW4</accession>
<evidence type="ECO:0000256" key="4">
    <source>
        <dbReference type="ARBA" id="ARBA00022679"/>
    </source>
</evidence>
<comment type="similarity">
    <text evidence="1">Belongs to the N(4)/N(6)-methyltransferase family. N(4) subfamily.</text>
</comment>
<dbReference type="GO" id="GO:0032259">
    <property type="term" value="P:methylation"/>
    <property type="evidence" value="ECO:0007669"/>
    <property type="project" value="UniProtKB-KW"/>
</dbReference>
<name>A0A9X2IQW4_9BACI</name>
<dbReference type="EMBL" id="JAMBOL010000023">
    <property type="protein sequence ID" value="MCM3715867.1"/>
    <property type="molecule type" value="Genomic_DNA"/>
</dbReference>
<evidence type="ECO:0000259" key="9">
    <source>
        <dbReference type="Pfam" id="PF01555"/>
    </source>
</evidence>
<comment type="catalytic activity">
    <reaction evidence="8">
        <text>a 2'-deoxycytidine in DNA + S-adenosyl-L-methionine = an N(4)-methyl-2'-deoxycytidine in DNA + S-adenosyl-L-homocysteine + H(+)</text>
        <dbReference type="Rhea" id="RHEA:16857"/>
        <dbReference type="Rhea" id="RHEA-COMP:11369"/>
        <dbReference type="Rhea" id="RHEA-COMP:13674"/>
        <dbReference type="ChEBI" id="CHEBI:15378"/>
        <dbReference type="ChEBI" id="CHEBI:57856"/>
        <dbReference type="ChEBI" id="CHEBI:59789"/>
        <dbReference type="ChEBI" id="CHEBI:85452"/>
        <dbReference type="ChEBI" id="CHEBI:137933"/>
        <dbReference type="EC" id="2.1.1.113"/>
    </reaction>
</comment>
<protein>
    <recommendedName>
        <fullName evidence="2">site-specific DNA-methyltransferase (cytosine-N(4)-specific)</fullName>
        <ecNumber evidence="2">2.1.1.113</ecNumber>
    </recommendedName>
</protein>
<evidence type="ECO:0000256" key="3">
    <source>
        <dbReference type="ARBA" id="ARBA00022603"/>
    </source>
</evidence>